<dbReference type="EMBL" id="JABRWO010000002">
    <property type="protein sequence ID" value="MBA2113564.1"/>
    <property type="molecule type" value="Genomic_DNA"/>
</dbReference>
<dbReference type="NCBIfam" id="TIGR04294">
    <property type="entry name" value="pre_pil_HX9DG"/>
    <property type="match status" value="1"/>
</dbReference>
<accession>A0A7V8V279</accession>
<feature type="domain" description="DUF1559" evidence="2">
    <location>
        <begin position="38"/>
        <end position="271"/>
    </location>
</feature>
<gene>
    <name evidence="3" type="ORF">HOV93_07130</name>
</gene>
<keyword evidence="1" id="KW-0812">Transmembrane</keyword>
<dbReference type="InterPro" id="IPR012902">
    <property type="entry name" value="N_methyl_site"/>
</dbReference>
<reference evidence="3 4" key="1">
    <citation type="submission" date="2020-05" db="EMBL/GenBank/DDBJ databases">
        <title>Bremerella alba sp. nov., a novel planctomycete isolated from the surface of the macroalga Fucus spiralis.</title>
        <authorList>
            <person name="Godinho O."/>
            <person name="Botelho R."/>
            <person name="Albuquerque L."/>
            <person name="Wiegand S."/>
            <person name="Da Costa M.S."/>
            <person name="Lobo-Da-Cunha A."/>
            <person name="Jogler C."/>
            <person name="Lage O.M."/>
        </authorList>
    </citation>
    <scope>NUCLEOTIDE SEQUENCE [LARGE SCALE GENOMIC DNA]</scope>
    <source>
        <strain evidence="3 4">FF15</strain>
    </source>
</reference>
<dbReference type="InterPro" id="IPR027558">
    <property type="entry name" value="Pre_pil_HX9DG_C"/>
</dbReference>
<dbReference type="PANTHER" id="PTHR30093">
    <property type="entry name" value="GENERAL SECRETION PATHWAY PROTEIN G"/>
    <property type="match status" value="1"/>
</dbReference>
<keyword evidence="1" id="KW-1133">Transmembrane helix</keyword>
<evidence type="ECO:0000256" key="1">
    <source>
        <dbReference type="SAM" id="Phobius"/>
    </source>
</evidence>
<keyword evidence="1" id="KW-0472">Membrane</keyword>
<organism evidence="3 4">
    <name type="scientific">Bremerella alba</name>
    <dbReference type="NCBI Taxonomy" id="980252"/>
    <lineage>
        <taxon>Bacteria</taxon>
        <taxon>Pseudomonadati</taxon>
        <taxon>Planctomycetota</taxon>
        <taxon>Planctomycetia</taxon>
        <taxon>Pirellulales</taxon>
        <taxon>Pirellulaceae</taxon>
        <taxon>Bremerella</taxon>
    </lineage>
</organism>
<feature type="transmembrane region" description="Helical" evidence="1">
    <location>
        <begin position="12"/>
        <end position="37"/>
    </location>
</feature>
<protein>
    <recommendedName>
        <fullName evidence="2">DUF1559 domain-containing protein</fullName>
    </recommendedName>
</protein>
<dbReference type="Pfam" id="PF07963">
    <property type="entry name" value="N_methyl"/>
    <property type="match status" value="1"/>
</dbReference>
<proteinExistence type="predicted"/>
<comment type="caution">
    <text evidence="3">The sequence shown here is derived from an EMBL/GenBank/DDBJ whole genome shotgun (WGS) entry which is preliminary data.</text>
</comment>
<name>A0A7V8V279_9BACT</name>
<dbReference type="AlphaFoldDB" id="A0A7V8V279"/>
<keyword evidence="4" id="KW-1185">Reference proteome</keyword>
<dbReference type="Gene3D" id="3.30.700.10">
    <property type="entry name" value="Glycoprotein, Type 4 Pilin"/>
    <property type="match status" value="1"/>
</dbReference>
<dbReference type="InterPro" id="IPR011453">
    <property type="entry name" value="DUF1559"/>
</dbReference>
<evidence type="ECO:0000313" key="4">
    <source>
        <dbReference type="Proteomes" id="UP000551616"/>
    </source>
</evidence>
<dbReference type="NCBIfam" id="TIGR02532">
    <property type="entry name" value="IV_pilin_GFxxxE"/>
    <property type="match status" value="1"/>
</dbReference>
<evidence type="ECO:0000259" key="2">
    <source>
        <dbReference type="Pfam" id="PF07596"/>
    </source>
</evidence>
<evidence type="ECO:0000313" key="3">
    <source>
        <dbReference type="EMBL" id="MBA2113564.1"/>
    </source>
</evidence>
<dbReference type="Pfam" id="PF07596">
    <property type="entry name" value="SBP_bac_10"/>
    <property type="match status" value="1"/>
</dbReference>
<dbReference type="PANTHER" id="PTHR30093:SF2">
    <property type="entry name" value="TYPE II SECRETION SYSTEM PROTEIN H"/>
    <property type="match status" value="1"/>
</dbReference>
<dbReference type="RefSeq" id="WP_207395071.1">
    <property type="nucleotide sequence ID" value="NZ_JABRWO010000002.1"/>
</dbReference>
<dbReference type="Proteomes" id="UP000551616">
    <property type="component" value="Unassembled WGS sequence"/>
</dbReference>
<dbReference type="InterPro" id="IPR045584">
    <property type="entry name" value="Pilin-like"/>
</dbReference>
<dbReference type="SUPFAM" id="SSF54523">
    <property type="entry name" value="Pili subunits"/>
    <property type="match status" value="1"/>
</dbReference>
<sequence length="290" mass="32107">MKSNVSIPKPRGAFTLVELLVVIAIIGILIALLLPAVQQAREAARRMQCQNNFKQMGLALHNYHDIFGGLPAAYYRDPDYYNRGWGWQSMILPQIEQSALYDVMEVSTKRIPRDPDQYTQTVLSAYRCPSDTGPDQNPERNDQGMSNYIAVQGSDSSGGYRSSSDDLGDYGGFMFQVSFIKFRDATDGLSHSLMVAERSFVDKAPERPWAGGQWVGVTYSAGYAGVMRCVWDNDNYKLNGENTWAFSSNHPGGVQFLVGDGSVDFLPETIDGTTLIRLGQRNDGEVVGAF</sequence>